<evidence type="ECO:0000256" key="3">
    <source>
        <dbReference type="ARBA" id="ARBA00022475"/>
    </source>
</evidence>
<dbReference type="PANTHER" id="PTHR30106:SF2">
    <property type="entry name" value="UPF0324 INNER MEMBRANE PROTEIN YEIH"/>
    <property type="match status" value="1"/>
</dbReference>
<keyword evidence="4 7" id="KW-0812">Transmembrane</keyword>
<comment type="similarity">
    <text evidence="2">Belongs to the UPF0324 family.</text>
</comment>
<dbReference type="AlphaFoldDB" id="A0A9W7CCL7"/>
<accession>A0A9W7CCL7</accession>
<dbReference type="EMBL" id="BRXZ01000062">
    <property type="protein sequence ID" value="GMI04117.1"/>
    <property type="molecule type" value="Genomic_DNA"/>
</dbReference>
<sequence length="341" mass="34505">MGVGFASASLVTAATAIPLSGIPLSILFGLAVGNTLTLPPSVKPGLTFATKTVLQTGIVCVAAKLSFTELLSTGATGIPVVLSSVTAGMLFIPWFGRQLGVDRPTSLLLTAGTSICGVTAITALAPSINAPPRAVAVAVGNTVAFGTMGMLLYPYLAHEICLTSSHVGMSLGTGIHDTSQVLGAAASYDQTFQDPEAMRAAAVTKLTRNLGLAACIPYLTYVGNKESGEESSSNPPSDAPPPTISGLSTFTKYVPPFLYAFLGVSLLRTTADLLALDAAAPLFDFVGKDCSKYLLGTAMAGVGLSTKKEALKGVGYKPFAVGAAGATVVGGTGFAVGSLFC</sequence>
<keyword evidence="5 7" id="KW-1133">Transmembrane helix</keyword>
<evidence type="ECO:0008006" key="10">
    <source>
        <dbReference type="Google" id="ProtNLM"/>
    </source>
</evidence>
<protein>
    <recommendedName>
        <fullName evidence="10">Sulfate exporter family transporter</fullName>
    </recommendedName>
</protein>
<dbReference type="InterPro" id="IPR018383">
    <property type="entry name" value="UPF0324_pro"/>
</dbReference>
<feature type="transmembrane region" description="Helical" evidence="7">
    <location>
        <begin position="134"/>
        <end position="156"/>
    </location>
</feature>
<evidence type="ECO:0000256" key="5">
    <source>
        <dbReference type="ARBA" id="ARBA00022989"/>
    </source>
</evidence>
<evidence type="ECO:0000256" key="7">
    <source>
        <dbReference type="SAM" id="Phobius"/>
    </source>
</evidence>
<organism evidence="8 9">
    <name type="scientific">Triparma retinervis</name>
    <dbReference type="NCBI Taxonomy" id="2557542"/>
    <lineage>
        <taxon>Eukaryota</taxon>
        <taxon>Sar</taxon>
        <taxon>Stramenopiles</taxon>
        <taxon>Ochrophyta</taxon>
        <taxon>Bolidophyceae</taxon>
        <taxon>Parmales</taxon>
        <taxon>Triparmaceae</taxon>
        <taxon>Triparma</taxon>
    </lineage>
</organism>
<comment type="caution">
    <text evidence="8">The sequence shown here is derived from an EMBL/GenBank/DDBJ whole genome shotgun (WGS) entry which is preliminary data.</text>
</comment>
<dbReference type="GO" id="GO:0005886">
    <property type="term" value="C:plasma membrane"/>
    <property type="evidence" value="ECO:0007669"/>
    <property type="project" value="UniProtKB-SubCell"/>
</dbReference>
<dbReference type="PANTHER" id="PTHR30106">
    <property type="entry name" value="INNER MEMBRANE PROTEIN YEIH-RELATED"/>
    <property type="match status" value="1"/>
</dbReference>
<name>A0A9W7CCL7_9STRA</name>
<gene>
    <name evidence="8" type="ORF">TrRE_jg13436</name>
</gene>
<dbReference type="OrthoDB" id="2134320at2759"/>
<dbReference type="Proteomes" id="UP001165082">
    <property type="component" value="Unassembled WGS sequence"/>
</dbReference>
<keyword evidence="6 7" id="KW-0472">Membrane</keyword>
<evidence type="ECO:0000256" key="1">
    <source>
        <dbReference type="ARBA" id="ARBA00004651"/>
    </source>
</evidence>
<feature type="transmembrane region" description="Helical" evidence="7">
    <location>
        <begin position="74"/>
        <end position="95"/>
    </location>
</feature>
<keyword evidence="9" id="KW-1185">Reference proteome</keyword>
<feature type="transmembrane region" description="Helical" evidence="7">
    <location>
        <begin position="107"/>
        <end position="128"/>
    </location>
</feature>
<evidence type="ECO:0000313" key="9">
    <source>
        <dbReference type="Proteomes" id="UP001165082"/>
    </source>
</evidence>
<keyword evidence="3" id="KW-1003">Cell membrane</keyword>
<comment type="subcellular location">
    <subcellularLocation>
        <location evidence="1">Cell membrane</location>
        <topology evidence="1">Multi-pass membrane protein</topology>
    </subcellularLocation>
</comment>
<reference evidence="8" key="1">
    <citation type="submission" date="2022-07" db="EMBL/GenBank/DDBJ databases">
        <title>Genome analysis of Parmales, a sister group of diatoms, reveals the evolutionary specialization of diatoms from phago-mixotrophs to photoautotrophs.</title>
        <authorList>
            <person name="Ban H."/>
            <person name="Sato S."/>
            <person name="Yoshikawa S."/>
            <person name="Kazumasa Y."/>
            <person name="Nakamura Y."/>
            <person name="Ichinomiya M."/>
            <person name="Saitoh K."/>
            <person name="Sato N."/>
            <person name="Blanc-Mathieu R."/>
            <person name="Endo H."/>
            <person name="Kuwata A."/>
            <person name="Ogata H."/>
        </authorList>
    </citation>
    <scope>NUCLEOTIDE SEQUENCE</scope>
</reference>
<evidence type="ECO:0000256" key="6">
    <source>
        <dbReference type="ARBA" id="ARBA00023136"/>
    </source>
</evidence>
<evidence type="ECO:0000313" key="8">
    <source>
        <dbReference type="EMBL" id="GMI04117.1"/>
    </source>
</evidence>
<dbReference type="Pfam" id="PF03601">
    <property type="entry name" value="Cons_hypoth698"/>
    <property type="match status" value="1"/>
</dbReference>
<evidence type="ECO:0000256" key="2">
    <source>
        <dbReference type="ARBA" id="ARBA00007977"/>
    </source>
</evidence>
<evidence type="ECO:0000256" key="4">
    <source>
        <dbReference type="ARBA" id="ARBA00022692"/>
    </source>
</evidence>
<proteinExistence type="inferred from homology"/>